<evidence type="ECO:0000256" key="3">
    <source>
        <dbReference type="ARBA" id="ARBA00022782"/>
    </source>
</evidence>
<dbReference type="PANTHER" id="PTHR31791">
    <property type="entry name" value="FRIGIDA-LIKE PROTEIN 3-RELATED"/>
    <property type="match status" value="1"/>
</dbReference>
<comment type="similarity">
    <text evidence="1 5">Belongs to the Frigida family.</text>
</comment>
<dbReference type="EMBL" id="CAMGYJ010000002">
    <property type="protein sequence ID" value="CAI0378957.1"/>
    <property type="molecule type" value="Genomic_DNA"/>
</dbReference>
<accession>A0AAV0H0Z1</accession>
<comment type="caution">
    <text evidence="7">The sequence shown here is derived from an EMBL/GenBank/DDBJ whole genome shotgun (WGS) entry which is preliminary data.</text>
</comment>
<sequence length="599" mass="65094">MATSSAKENQIPTLKTIEAALNLTDAKKESLKKAYDELQSHSSLLSSSSSSAAAFSLSWSDLDSHFSTRQTDLTRRFHLLQSRGPDAGRQNCGPIEAEAGAASLPVQDPSSSFSNRPNLDDGALVPNDVKEDMAGVDSEPGSAMQVSPEVGVGGPSPARPELIPFCEKLDGKGLRDYISDHAKERIAIRAELASAMNVGSDPGSMVLNAMEGFYPAALASKGDKDPELYRLRKSCLDLLEVLVYVKPNISDEVRERAKQLALEWKGKVNLSGESPSEALAFLSLLAAYGLRDQFDVCELVVYVVVIAKFKQAITLCRDIGLGEKTAVIVQKLIDGGKQPLAVKFIFEFGLTDKFEAVPLLKAYLTECRKSTDQACNDGKIPAKTKNEAKSKEVSALNSVLQVIDEHKLQSEYPRTEIEKRIETLQKQKTYGKQTTPSSATKPQQQQQQQQQQQPKKKKQMQAKKQFQAKKQQHYQQHNGNKRPRTNGPMLPMGAPGSTVPPSYHQPHLQPTGLYRAAGAYGMVNASPPITHYAGSYAGQYGAGVGFPGNPNPAAPSAAQQYPSESQIAPGYYGGGQAAAGYYDGYGGYPPQHHQTYYPQ</sequence>
<keyword evidence="2 5" id="KW-0217">Developmental protein</keyword>
<proteinExistence type="inferred from homology"/>
<evidence type="ECO:0000313" key="8">
    <source>
        <dbReference type="Proteomes" id="UP001154282"/>
    </source>
</evidence>
<evidence type="ECO:0000256" key="4">
    <source>
        <dbReference type="ARBA" id="ARBA00023089"/>
    </source>
</evidence>
<feature type="compositionally biased region" description="Low complexity" evidence="6">
    <location>
        <begin position="441"/>
        <end position="453"/>
    </location>
</feature>
<name>A0AAV0H0Z1_9ROSI</name>
<evidence type="ECO:0000256" key="2">
    <source>
        <dbReference type="ARBA" id="ARBA00022473"/>
    </source>
</evidence>
<dbReference type="AlphaFoldDB" id="A0AAV0H0Z1"/>
<dbReference type="Proteomes" id="UP001154282">
    <property type="component" value="Unassembled WGS sequence"/>
</dbReference>
<feature type="region of interest" description="Disordered" evidence="6">
    <location>
        <begin position="427"/>
        <end position="503"/>
    </location>
</feature>
<evidence type="ECO:0000256" key="6">
    <source>
        <dbReference type="SAM" id="MobiDB-lite"/>
    </source>
</evidence>
<organism evidence="7 8">
    <name type="scientific">Linum tenue</name>
    <dbReference type="NCBI Taxonomy" id="586396"/>
    <lineage>
        <taxon>Eukaryota</taxon>
        <taxon>Viridiplantae</taxon>
        <taxon>Streptophyta</taxon>
        <taxon>Embryophyta</taxon>
        <taxon>Tracheophyta</taxon>
        <taxon>Spermatophyta</taxon>
        <taxon>Magnoliopsida</taxon>
        <taxon>eudicotyledons</taxon>
        <taxon>Gunneridae</taxon>
        <taxon>Pentapetalae</taxon>
        <taxon>rosids</taxon>
        <taxon>fabids</taxon>
        <taxon>Malpighiales</taxon>
        <taxon>Linaceae</taxon>
        <taxon>Linum</taxon>
    </lineage>
</organism>
<protein>
    <recommendedName>
        <fullName evidence="5">FRIGIDA-like protein</fullName>
    </recommendedName>
</protein>
<dbReference type="GO" id="GO:0030154">
    <property type="term" value="P:cell differentiation"/>
    <property type="evidence" value="ECO:0007669"/>
    <property type="project" value="UniProtKB-KW"/>
</dbReference>
<gene>
    <name evidence="7" type="ORF">LITE_LOCUS2090</name>
</gene>
<keyword evidence="4 5" id="KW-0287">Flowering</keyword>
<evidence type="ECO:0000256" key="5">
    <source>
        <dbReference type="RuleBase" id="RU364012"/>
    </source>
</evidence>
<reference evidence="7" key="1">
    <citation type="submission" date="2022-08" db="EMBL/GenBank/DDBJ databases">
        <authorList>
            <person name="Gutierrez-Valencia J."/>
        </authorList>
    </citation>
    <scope>NUCLEOTIDE SEQUENCE</scope>
</reference>
<feature type="compositionally biased region" description="Polar residues" evidence="6">
    <location>
        <begin position="427"/>
        <end position="440"/>
    </location>
</feature>
<keyword evidence="8" id="KW-1185">Reference proteome</keyword>
<dbReference type="Pfam" id="PF07899">
    <property type="entry name" value="Frigida"/>
    <property type="match status" value="1"/>
</dbReference>
<dbReference type="PANTHER" id="PTHR31791:SF47">
    <property type="entry name" value="INACTIVE FRIGIDA-LIKE PROTEIN 2"/>
    <property type="match status" value="1"/>
</dbReference>
<feature type="compositionally biased region" description="Basic residues" evidence="6">
    <location>
        <begin position="454"/>
        <end position="472"/>
    </location>
</feature>
<evidence type="ECO:0000256" key="1">
    <source>
        <dbReference type="ARBA" id="ARBA00008956"/>
    </source>
</evidence>
<dbReference type="InterPro" id="IPR012474">
    <property type="entry name" value="Frigida"/>
</dbReference>
<feature type="region of interest" description="Disordered" evidence="6">
    <location>
        <begin position="136"/>
        <end position="157"/>
    </location>
</feature>
<dbReference type="GO" id="GO:0009908">
    <property type="term" value="P:flower development"/>
    <property type="evidence" value="ECO:0007669"/>
    <property type="project" value="UniProtKB-KW"/>
</dbReference>
<keyword evidence="3 5" id="KW-0221">Differentiation</keyword>
<evidence type="ECO:0000313" key="7">
    <source>
        <dbReference type="EMBL" id="CAI0378957.1"/>
    </source>
</evidence>